<feature type="compositionally biased region" description="Basic and acidic residues" evidence="5">
    <location>
        <begin position="1661"/>
        <end position="1682"/>
    </location>
</feature>
<dbReference type="InterPro" id="IPR001650">
    <property type="entry name" value="Helicase_C-like"/>
</dbReference>
<dbReference type="InterPro" id="IPR057842">
    <property type="entry name" value="WH_MER3"/>
</dbReference>
<evidence type="ECO:0000256" key="5">
    <source>
        <dbReference type="SAM" id="MobiDB-lite"/>
    </source>
</evidence>
<feature type="region of interest" description="Disordered" evidence="5">
    <location>
        <begin position="1579"/>
        <end position="1598"/>
    </location>
</feature>
<dbReference type="STRING" id="105984.A0A427Y5R4"/>
<comment type="caution">
    <text evidence="8">The sequence shown here is derived from an EMBL/GenBank/DDBJ whole genome shotgun (WGS) entry which is preliminary data.</text>
</comment>
<dbReference type="Pfam" id="PF00270">
    <property type="entry name" value="DEAD"/>
    <property type="match status" value="2"/>
</dbReference>
<dbReference type="InterPro" id="IPR014001">
    <property type="entry name" value="Helicase_ATP-bd"/>
</dbReference>
<feature type="domain" description="Helicase C-terminal" evidence="7">
    <location>
        <begin position="539"/>
        <end position="737"/>
    </location>
</feature>
<organism evidence="8 9">
    <name type="scientific">Apiotrichum porosum</name>
    <dbReference type="NCBI Taxonomy" id="105984"/>
    <lineage>
        <taxon>Eukaryota</taxon>
        <taxon>Fungi</taxon>
        <taxon>Dikarya</taxon>
        <taxon>Basidiomycota</taxon>
        <taxon>Agaricomycotina</taxon>
        <taxon>Tremellomycetes</taxon>
        <taxon>Trichosporonales</taxon>
        <taxon>Trichosporonaceae</taxon>
        <taxon>Apiotrichum</taxon>
    </lineage>
</organism>
<dbReference type="GO" id="GO:0005524">
    <property type="term" value="F:ATP binding"/>
    <property type="evidence" value="ECO:0007669"/>
    <property type="project" value="UniProtKB-KW"/>
</dbReference>
<evidence type="ECO:0000256" key="4">
    <source>
        <dbReference type="ARBA" id="ARBA00022840"/>
    </source>
</evidence>
<accession>A0A427Y5R4</accession>
<dbReference type="SMART" id="SM00973">
    <property type="entry name" value="Sec63"/>
    <property type="match status" value="1"/>
</dbReference>
<sequence length="1731" mass="191421">MSLTAYLDGICGEPGPSTTAHREWEALLASIDNVTAANEDNLLAAERTLWPTLHSLLGVDAVEQVAGHVSAMHLDDDVYLPPTPPEPAASASGSGRAGKDVSDLLARLHRHLQPTAYASLLELLASGRDEMDIQSELVEILGFEGDGLMLVEDVLKPGVRESVVLAERGGGAKQRKPPKNQKGRKGMIDITDVIGTAEDIEQRIQEQLNRPKAMFVEESQQRVPKETENLPHVYTSGKSVNAAMSYGGKLALPVGTVREQTDICEEVTVPPPNLPPPKATEKPVLIRNLPPLARGCFPGYTSLNRMQSIVQPIAMNTNENMLVCAPTGAGKTDVAIMTILRVLQSHIKPGPSTHASGFTVDKDKFKIIYVAPMKALAAEITRKFGKRLAWLGVQVRELTGDMQMTRQEINETQIIVTTPEKWDVVTRKPTGEGELAAKVRLLIIDEVHLLNEERGAVIETIVARTLRQVESSQSLIRIVGLSATLPNYIDVSDFLRVNRYQGLFFFDAAFRPVPLEQHFIGVKGKPRSATQTRNMEQVVFDKALELVREGHQVMVFVHARKETVKTAQRLKEMAMEESSIDLFDNHDHPKFQLYRRDIGTSRNREMKELFDYGFGIHHAGMLRSDRTMMERMFEDNAIKVLCCTSTLAWGVNLPAHAVIIKGTNVYDSGKGAFVDLSVLDVLQIFGRAGRPGYETEGVGYICTAQDKLDHYLYSIMSQQPIESKFIPGMVDALNAEVSLGTIANVREAISWIGYTYLFVRMRREPFIYGMSHDEPKDDPQLGNKRSELVISAARTLATAKMIRFDEFTNSFVISDLGRIAARYYLRHQTVEVFNEQFNPRMKNADIFAMLAQATEFAQIQIRDTEIDELTNIMSSDNCPMEVKGGATSAQGKVNILLQAHISKVFIEDFALVSDAAYVAQNAGRIIRALLEIALSRNWSNCALLLIDLSKAIEKRMWPYDHPLEQITTLQRDTIYNLRRWADDAEIADLREMDPKDVGDMVHMNETHGAALRNAALMFPTIGVNYALRPLAHDLLQITVTVEAQFQWNTKLSGSAEPFYVWVQDEEGVHILQWRSILLRQTSTTMDIDFVIPWDGQHSTISIVTASDRWLGSDSQTVISLANLIMPKQFTEATPLLDLPFLPITALDDPALVSAYRPHVPMLNSIQSQAFWSMYHTNNNVLLSAPVACGKSLLGEMAIWHAFRHEANGLALVIMPDVRSAGEAAARIRGIVPKGRKVSVTHVRNADALEKAAEAEGQRIIVATPQALDGIVGPRLYDLGHKLSLIVLEDLHLMDAHYELVIAKLLSISRAARTRIVGLSSTLINPTDLGNWLGVSPDFQFAFAPRDRGAPVVVQLKTFSTAHSATLLKTMVKPTYDIIKQAPGPVVVFTPSRVAARSAAADLVTQSGTEMDLSGFLQAPRADVEPLVARLRDSNLVEPLLHGIGYILPTMAPTDLALVLELFASGIIKALIAPRDACWTLPVRASTVVLMGAQYAKYDRASGDRVIANYARHELIRMQGFAVQSAHPAAQAGRMFVMCQGEQSVGIARVLSDGLPLESKLPAVCHRELGTESTAAALEGMLKPRDPPPPPAPHRPRVPDLRKRDLVDLMGWTLLGRRVRTNPTYYGLIDTLQAEGVSRLADEFYSRKDAQLAEERRLEAKARREKEKAEERERERKAVEEARLNNGALDDSGVAEDGDADMGEGDEDPERGVGAADTFKIEEVDVLDSDSD</sequence>
<dbReference type="Gene3D" id="1.10.3380.10">
    <property type="entry name" value="Sec63 N-terminal domain-like domain"/>
    <property type="match status" value="1"/>
</dbReference>
<dbReference type="InterPro" id="IPR011545">
    <property type="entry name" value="DEAD/DEAH_box_helicase_dom"/>
</dbReference>
<dbReference type="Pfam" id="PF02889">
    <property type="entry name" value="Sec63"/>
    <property type="match status" value="1"/>
</dbReference>
<dbReference type="Pfam" id="PF23445">
    <property type="entry name" value="WHD_SNRNP200"/>
    <property type="match status" value="1"/>
</dbReference>
<evidence type="ECO:0000259" key="6">
    <source>
        <dbReference type="PROSITE" id="PS51192"/>
    </source>
</evidence>
<dbReference type="Gene3D" id="1.10.10.10">
    <property type="entry name" value="Winged helix-like DNA-binding domain superfamily/Winged helix DNA-binding domain"/>
    <property type="match status" value="2"/>
</dbReference>
<dbReference type="CDD" id="cd18020">
    <property type="entry name" value="DEXHc_ASCC3_1"/>
    <property type="match status" value="1"/>
</dbReference>
<gene>
    <name evidence="8" type="ORF">EHS24_004654</name>
</gene>
<dbReference type="RefSeq" id="XP_028479189.1">
    <property type="nucleotide sequence ID" value="XM_028620217.1"/>
</dbReference>
<dbReference type="GO" id="GO:0004386">
    <property type="term" value="F:helicase activity"/>
    <property type="evidence" value="ECO:0007669"/>
    <property type="project" value="UniProtKB-KW"/>
</dbReference>
<dbReference type="SUPFAM" id="SSF81296">
    <property type="entry name" value="E set domains"/>
    <property type="match status" value="1"/>
</dbReference>
<feature type="domain" description="Helicase ATP-binding" evidence="6">
    <location>
        <begin position="1171"/>
        <end position="1340"/>
    </location>
</feature>
<dbReference type="SUPFAM" id="SSF158702">
    <property type="entry name" value="Sec63 N-terminal domain-like"/>
    <property type="match status" value="1"/>
</dbReference>
<dbReference type="Gene3D" id="3.40.50.300">
    <property type="entry name" value="P-loop containing nucleotide triphosphate hydrolases"/>
    <property type="match status" value="4"/>
</dbReference>
<dbReference type="InterPro" id="IPR035892">
    <property type="entry name" value="C2_domain_sf"/>
</dbReference>
<dbReference type="Gene3D" id="2.60.40.150">
    <property type="entry name" value="C2 domain"/>
    <property type="match status" value="1"/>
</dbReference>
<dbReference type="OrthoDB" id="5575at2759"/>
<dbReference type="GeneID" id="39589197"/>
<keyword evidence="9" id="KW-1185">Reference proteome</keyword>
<dbReference type="SUPFAM" id="SSF46785">
    <property type="entry name" value="Winged helix' DNA-binding domain"/>
    <property type="match status" value="1"/>
</dbReference>
<dbReference type="FunFam" id="1.10.10.10:FF:000024">
    <property type="entry name" value="U5 small nuclear ribonucleoprotein helicase"/>
    <property type="match status" value="1"/>
</dbReference>
<evidence type="ECO:0008006" key="10">
    <source>
        <dbReference type="Google" id="ProtNLM"/>
    </source>
</evidence>
<feature type="region of interest" description="Disordered" evidence="5">
    <location>
        <begin position="77"/>
        <end position="97"/>
    </location>
</feature>
<evidence type="ECO:0000259" key="7">
    <source>
        <dbReference type="PROSITE" id="PS51194"/>
    </source>
</evidence>
<dbReference type="GO" id="GO:0016787">
    <property type="term" value="F:hydrolase activity"/>
    <property type="evidence" value="ECO:0007669"/>
    <property type="project" value="UniProtKB-KW"/>
</dbReference>
<dbReference type="InterPro" id="IPR036388">
    <property type="entry name" value="WH-like_DNA-bd_sf"/>
</dbReference>
<dbReference type="EMBL" id="RSCE01000002">
    <property type="protein sequence ID" value="RSH86404.1"/>
    <property type="molecule type" value="Genomic_DNA"/>
</dbReference>
<dbReference type="PANTHER" id="PTHR47961:SF13">
    <property type="entry name" value="ACTIVATING SIGNAL COINTEGRATOR 1 COMPLEX SUBUNIT 3"/>
    <property type="match status" value="1"/>
</dbReference>
<keyword evidence="2" id="KW-0378">Hydrolase</keyword>
<feature type="region of interest" description="Disordered" evidence="5">
    <location>
        <begin position="1661"/>
        <end position="1731"/>
    </location>
</feature>
<dbReference type="FunFam" id="1.10.3380.10:FF:000001">
    <property type="entry name" value="U5 small nuclear ribonucleoprotein helicase"/>
    <property type="match status" value="1"/>
</dbReference>
<reference evidence="8 9" key="1">
    <citation type="submission" date="2018-11" db="EMBL/GenBank/DDBJ databases">
        <title>Genome sequence of Apiotrichum porosum DSM 27194.</title>
        <authorList>
            <person name="Aliyu H."/>
            <person name="Gorte O."/>
            <person name="Ochsenreither K."/>
        </authorList>
    </citation>
    <scope>NUCLEOTIDE SEQUENCE [LARGE SCALE GENOMIC DNA]</scope>
    <source>
        <strain evidence="8 9">DSM 27194</strain>
    </source>
</reference>
<dbReference type="InterPro" id="IPR004179">
    <property type="entry name" value="Sec63-dom"/>
</dbReference>
<dbReference type="PROSITE" id="PS51192">
    <property type="entry name" value="HELICASE_ATP_BIND_1"/>
    <property type="match status" value="2"/>
</dbReference>
<dbReference type="InterPro" id="IPR027417">
    <property type="entry name" value="P-loop_NTPase"/>
</dbReference>
<dbReference type="Proteomes" id="UP000279236">
    <property type="component" value="Unassembled WGS sequence"/>
</dbReference>
<feature type="domain" description="Helicase ATP-binding" evidence="6">
    <location>
        <begin position="312"/>
        <end position="503"/>
    </location>
</feature>
<keyword evidence="3" id="KW-0347">Helicase</keyword>
<dbReference type="GO" id="GO:0003676">
    <property type="term" value="F:nucleic acid binding"/>
    <property type="evidence" value="ECO:0007669"/>
    <property type="project" value="InterPro"/>
</dbReference>
<dbReference type="SMART" id="SM00490">
    <property type="entry name" value="HELICc"/>
    <property type="match status" value="1"/>
</dbReference>
<dbReference type="InterPro" id="IPR014756">
    <property type="entry name" value="Ig_E-set"/>
</dbReference>
<dbReference type="Pfam" id="PF00271">
    <property type="entry name" value="Helicase_C"/>
    <property type="match status" value="1"/>
</dbReference>
<evidence type="ECO:0000256" key="3">
    <source>
        <dbReference type="ARBA" id="ARBA00022806"/>
    </source>
</evidence>
<dbReference type="FunFam" id="3.40.50.300:FF:000062">
    <property type="entry name" value="U5 small nuclear ribonucleoprotein helicase"/>
    <property type="match status" value="1"/>
</dbReference>
<keyword evidence="4" id="KW-0067">ATP-binding</keyword>
<dbReference type="InterPro" id="IPR036390">
    <property type="entry name" value="WH_DNA-bd_sf"/>
</dbReference>
<dbReference type="CDD" id="cd18795">
    <property type="entry name" value="SF2_C_Ski2"/>
    <property type="match status" value="1"/>
</dbReference>
<name>A0A427Y5R4_9TREE</name>
<dbReference type="FunFam" id="3.40.50.300:FF:000102">
    <property type="entry name" value="RNA helicase, activating signal cointegrator 1"/>
    <property type="match status" value="1"/>
</dbReference>
<dbReference type="PANTHER" id="PTHR47961">
    <property type="entry name" value="DNA POLYMERASE THETA, PUTATIVE (AFU_ORTHOLOGUE AFUA_1G05260)-RELATED"/>
    <property type="match status" value="1"/>
</dbReference>
<dbReference type="PROSITE" id="PS51194">
    <property type="entry name" value="HELICASE_CTER"/>
    <property type="match status" value="1"/>
</dbReference>
<keyword evidence="1" id="KW-0547">Nucleotide-binding</keyword>
<evidence type="ECO:0000256" key="2">
    <source>
        <dbReference type="ARBA" id="ARBA00022801"/>
    </source>
</evidence>
<feature type="compositionally biased region" description="Acidic residues" evidence="5">
    <location>
        <begin position="1692"/>
        <end position="1708"/>
    </location>
</feature>
<dbReference type="InterPro" id="IPR050474">
    <property type="entry name" value="Hel308_SKI2-like"/>
</dbReference>
<dbReference type="SMART" id="SM00487">
    <property type="entry name" value="DEXDc"/>
    <property type="match status" value="2"/>
</dbReference>
<evidence type="ECO:0000256" key="1">
    <source>
        <dbReference type="ARBA" id="ARBA00022741"/>
    </source>
</evidence>
<evidence type="ECO:0000313" key="9">
    <source>
        <dbReference type="Proteomes" id="UP000279236"/>
    </source>
</evidence>
<protein>
    <recommendedName>
        <fullName evidence="10">RNA helicase</fullName>
    </recommendedName>
</protein>
<proteinExistence type="predicted"/>
<evidence type="ECO:0000313" key="8">
    <source>
        <dbReference type="EMBL" id="RSH86404.1"/>
    </source>
</evidence>
<dbReference type="GO" id="GO:0005634">
    <property type="term" value="C:nucleus"/>
    <property type="evidence" value="ECO:0007669"/>
    <property type="project" value="TreeGrafter"/>
</dbReference>
<dbReference type="SUPFAM" id="SSF52540">
    <property type="entry name" value="P-loop containing nucleoside triphosphate hydrolases"/>
    <property type="match status" value="3"/>
</dbReference>